<keyword evidence="4" id="KW-1185">Reference proteome</keyword>
<dbReference type="AlphaFoldDB" id="W1NV21"/>
<proteinExistence type="predicted"/>
<dbReference type="Pfam" id="PF18428">
    <property type="entry name" value="BRCT_3"/>
    <property type="match status" value="1"/>
</dbReference>
<dbReference type="STRING" id="13333.W1NV21"/>
<gene>
    <name evidence="3" type="ORF">AMTR_s00101p00132410</name>
</gene>
<dbReference type="GO" id="GO:0000077">
    <property type="term" value="P:DNA damage checkpoint signaling"/>
    <property type="evidence" value="ECO:0000318"/>
    <property type="project" value="GO_Central"/>
</dbReference>
<dbReference type="GO" id="GO:0045944">
    <property type="term" value="P:positive regulation of transcription by RNA polymerase II"/>
    <property type="evidence" value="ECO:0000318"/>
    <property type="project" value="GO_Central"/>
</dbReference>
<dbReference type="PROSITE" id="PS50172">
    <property type="entry name" value="BRCT"/>
    <property type="match status" value="2"/>
</dbReference>
<dbReference type="GO" id="GO:0042393">
    <property type="term" value="F:histone binding"/>
    <property type="evidence" value="ECO:0000318"/>
    <property type="project" value="GO_Central"/>
</dbReference>
<feature type="region of interest" description="Disordered" evidence="1">
    <location>
        <begin position="606"/>
        <end position="626"/>
    </location>
</feature>
<dbReference type="SMART" id="SM00292">
    <property type="entry name" value="BRCT"/>
    <property type="match status" value="2"/>
</dbReference>
<organism evidence="3 4">
    <name type="scientific">Amborella trichopoda</name>
    <dbReference type="NCBI Taxonomy" id="13333"/>
    <lineage>
        <taxon>Eukaryota</taxon>
        <taxon>Viridiplantae</taxon>
        <taxon>Streptophyta</taxon>
        <taxon>Embryophyta</taxon>
        <taxon>Tracheophyta</taxon>
        <taxon>Spermatophyta</taxon>
        <taxon>Magnoliopsida</taxon>
        <taxon>Amborellales</taxon>
        <taxon>Amborellaceae</taxon>
        <taxon>Amborella</taxon>
    </lineage>
</organism>
<feature type="region of interest" description="Disordered" evidence="1">
    <location>
        <begin position="915"/>
        <end position="946"/>
    </location>
</feature>
<protein>
    <recommendedName>
        <fullName evidence="2">BRCT domain-containing protein</fullName>
    </recommendedName>
</protein>
<dbReference type="OMA" id="NNRAFTE"/>
<evidence type="ECO:0000313" key="3">
    <source>
        <dbReference type="EMBL" id="ERM99105.1"/>
    </source>
</evidence>
<evidence type="ECO:0000313" key="4">
    <source>
        <dbReference type="Proteomes" id="UP000017836"/>
    </source>
</evidence>
<evidence type="ECO:0000256" key="1">
    <source>
        <dbReference type="SAM" id="MobiDB-lite"/>
    </source>
</evidence>
<dbReference type="Gramene" id="ERM99105">
    <property type="protein sequence ID" value="ERM99105"/>
    <property type="gene ID" value="AMTR_s00101p00132410"/>
</dbReference>
<dbReference type="PANTHER" id="PTHR15321">
    <property type="entry name" value="TUMOR SUPPRESSOR P53-BINDING PROTEIN 1"/>
    <property type="match status" value="1"/>
</dbReference>
<name>W1NV21_AMBTC</name>
<dbReference type="InterPro" id="IPR036420">
    <property type="entry name" value="BRCT_dom_sf"/>
</dbReference>
<dbReference type="SUPFAM" id="SSF52113">
    <property type="entry name" value="BRCT domain"/>
    <property type="match status" value="2"/>
</dbReference>
<feature type="compositionally biased region" description="Basic and acidic residues" evidence="1">
    <location>
        <begin position="169"/>
        <end position="178"/>
    </location>
</feature>
<dbReference type="InterPro" id="IPR047252">
    <property type="entry name" value="TP53BP1-like"/>
</dbReference>
<feature type="compositionally biased region" description="Low complexity" evidence="1">
    <location>
        <begin position="133"/>
        <end position="142"/>
    </location>
</feature>
<evidence type="ECO:0000259" key="2">
    <source>
        <dbReference type="PROSITE" id="PS50172"/>
    </source>
</evidence>
<dbReference type="HOGENOM" id="CLU_011089_0_0_1"/>
<dbReference type="InterPro" id="IPR001357">
    <property type="entry name" value="BRCT_dom"/>
</dbReference>
<dbReference type="Gene3D" id="3.40.50.10190">
    <property type="entry name" value="BRCT domain"/>
    <property type="match status" value="2"/>
</dbReference>
<accession>W1NV21</accession>
<dbReference type="Proteomes" id="UP000017836">
    <property type="component" value="Unassembled WGS sequence"/>
</dbReference>
<dbReference type="PANTHER" id="PTHR15321:SF3">
    <property type="entry name" value="TP53-BINDING PROTEIN 1"/>
    <property type="match status" value="1"/>
</dbReference>
<feature type="compositionally biased region" description="Low complexity" evidence="1">
    <location>
        <begin position="934"/>
        <end position="945"/>
    </location>
</feature>
<dbReference type="EMBL" id="KI395058">
    <property type="protein sequence ID" value="ERM99105.1"/>
    <property type="molecule type" value="Genomic_DNA"/>
</dbReference>
<dbReference type="GO" id="GO:0005634">
    <property type="term" value="C:nucleus"/>
    <property type="evidence" value="ECO:0000318"/>
    <property type="project" value="GO_Central"/>
</dbReference>
<feature type="domain" description="BRCT" evidence="2">
    <location>
        <begin position="959"/>
        <end position="1064"/>
    </location>
</feature>
<feature type="compositionally biased region" description="Basic residues" evidence="1">
    <location>
        <begin position="923"/>
        <end position="933"/>
    </location>
</feature>
<feature type="region of interest" description="Disordered" evidence="1">
    <location>
        <begin position="133"/>
        <end position="178"/>
    </location>
</feature>
<sequence length="1207" mass="133677">MDSAISIAVYSHFSMLYNHVVYVNDTQTFSQVAHRDLKHIQRSDGQNTCSFLRGEVGFNGCLFLSGETNLSLERSPSMQNMAPFHLHLSSDYYAERSSSQVPQLNISLENRTLEDRSSLDTLKGSHILSLQPIPQIPFNPNNRGSSRNFEESMPQTVKPKKAKQSSLAHLDKSSKDTHPVSLDSRYLKSADMDDAVELSVAASEALAISDLVKSSFGSESYSSSVILKIALKVKMARKQCCVDEFDVSSASIEEFNGNNDLSDLDDNSMADAFDDVGLCPVQIVNSGVIPCSNAGILDNNTSPLHPERNVGQCHEFFYSSKQSLVKECSSKLQNTCSACKNDTHVSNTCLSKSLGRSDGENERPSIDIKSKGEHVFSTIPSQGSVIGPHVDRIRSNDSLSQSLPEEHMGLCPNDSCGSRGIICGANELQSVAMDDSVMATTIRITSKESNLKEEGLNLFSIGPCKKLSSFWTQDSIDGVEGGKVEHALIIEPFKSRWLGGWTGKEAGMNADSTCKRNNGMPNLFVGETSFFSESVEVVDECSSVHKQETRLDIGTSGLQHGDLCSNIDNEITFSQTTLVRLSNSYQIDPLCSFVACSIDVENAHLGLSPNQQNNREEYGKDSNLNNEELVEIESLDPSTMLPSSEVATSPMASTHPVQHVQLEPEDSGHMKRTEMFSLKNYSTRAPNGTVCWEAQGVDVSVGSRSSLINTTENNIFSSYSNCDHSRSSKHHNSLYSIGILNSKLSSMCMDVGNCRTSNFQFGKQTERNQLNSTTNNEFLESEADTLNCDRTANDGIKVQSDPLEGDQSPSILNFGKRRRVYRTIESKESEEDSQQKASISYMRKFISSNDKEVNNGGCEEYASCVAFHSHQDEGKNLKRKRVRFSEADIRLHQYSTCQKSTSQVLKCLSRTTSSNRTAELPKKQNRKSSRRGKASASIISSKQGSENGKCYPTANCRSQKGLIFQGLEFMLTGFSSKKRREFEMLIRKNGGVVLCHIPAPSINIRGKRVTWYKNQKLPIILSPEKVQTSKFLYGCAINTALLKPSWLTDSIAAGFVLPPERYKVISSHSSEKKQMERGQSNPRSNHMYIFERLGIMLYGKLSFCTKMATVIKHGGGQVFKTMKWLVESLRNRNNTMGIIIIEDAGRATRHLRHCASEHKLPVMPSSWIINSLLLGRLLPTQENDPCDIPRTAKATTISEAIEESEEI</sequence>
<reference evidence="4" key="1">
    <citation type="journal article" date="2013" name="Science">
        <title>The Amborella genome and the evolution of flowering plants.</title>
        <authorList>
            <consortium name="Amborella Genome Project"/>
        </authorList>
    </citation>
    <scope>NUCLEOTIDE SEQUENCE [LARGE SCALE GENOMIC DNA]</scope>
</reference>
<feature type="domain" description="BRCT" evidence="2">
    <location>
        <begin position="1085"/>
        <end position="1182"/>
    </location>
</feature>
<dbReference type="eggNOG" id="ENOG502RDA7">
    <property type="taxonomic scope" value="Eukaryota"/>
</dbReference>